<gene>
    <name evidence="3" type="ORF">CALMAC_LOCUS6404</name>
</gene>
<evidence type="ECO:0000256" key="1">
    <source>
        <dbReference type="SAM" id="MobiDB-lite"/>
    </source>
</evidence>
<feature type="region of interest" description="Disordered" evidence="1">
    <location>
        <begin position="37"/>
        <end position="58"/>
    </location>
</feature>
<name>A0A653C5J8_CALMS</name>
<proteinExistence type="predicted"/>
<sequence length="58" mass="6517">MAKILILCVILAITMATDCAVSLFQPEHVVAGVRRLEKRVQTDRPTGRHTDRQTDGRK</sequence>
<accession>A0A653C5J8</accession>
<protein>
    <submittedName>
        <fullName evidence="3">Uncharacterized protein</fullName>
    </submittedName>
</protein>
<evidence type="ECO:0000256" key="2">
    <source>
        <dbReference type="SAM" id="SignalP"/>
    </source>
</evidence>
<dbReference type="Proteomes" id="UP000410492">
    <property type="component" value="Unassembled WGS sequence"/>
</dbReference>
<keyword evidence="2" id="KW-0732">Signal</keyword>
<feature type="chain" id="PRO_5024910504" evidence="2">
    <location>
        <begin position="17"/>
        <end position="58"/>
    </location>
</feature>
<reference evidence="3 4" key="1">
    <citation type="submission" date="2019-01" db="EMBL/GenBank/DDBJ databases">
        <authorList>
            <person name="Sayadi A."/>
        </authorList>
    </citation>
    <scope>NUCLEOTIDE SEQUENCE [LARGE SCALE GENOMIC DNA]</scope>
</reference>
<keyword evidence="4" id="KW-1185">Reference proteome</keyword>
<feature type="signal peptide" evidence="2">
    <location>
        <begin position="1"/>
        <end position="16"/>
    </location>
</feature>
<dbReference type="AlphaFoldDB" id="A0A653C5J8"/>
<organism evidence="3 4">
    <name type="scientific">Callosobruchus maculatus</name>
    <name type="common">Southern cowpea weevil</name>
    <name type="synonym">Pulse bruchid</name>
    <dbReference type="NCBI Taxonomy" id="64391"/>
    <lineage>
        <taxon>Eukaryota</taxon>
        <taxon>Metazoa</taxon>
        <taxon>Ecdysozoa</taxon>
        <taxon>Arthropoda</taxon>
        <taxon>Hexapoda</taxon>
        <taxon>Insecta</taxon>
        <taxon>Pterygota</taxon>
        <taxon>Neoptera</taxon>
        <taxon>Endopterygota</taxon>
        <taxon>Coleoptera</taxon>
        <taxon>Polyphaga</taxon>
        <taxon>Cucujiformia</taxon>
        <taxon>Chrysomeloidea</taxon>
        <taxon>Chrysomelidae</taxon>
        <taxon>Bruchinae</taxon>
        <taxon>Bruchini</taxon>
        <taxon>Callosobruchus</taxon>
    </lineage>
</organism>
<evidence type="ECO:0000313" key="4">
    <source>
        <dbReference type="Proteomes" id="UP000410492"/>
    </source>
</evidence>
<dbReference type="EMBL" id="CAACVG010007007">
    <property type="protein sequence ID" value="VEN43181.1"/>
    <property type="molecule type" value="Genomic_DNA"/>
</dbReference>
<evidence type="ECO:0000313" key="3">
    <source>
        <dbReference type="EMBL" id="VEN43181.1"/>
    </source>
</evidence>